<feature type="compositionally biased region" description="Polar residues" evidence="1">
    <location>
        <begin position="1"/>
        <end position="23"/>
    </location>
</feature>
<sequence length="71" mass="8207">NQNDLITNKNFEANNKEAVSNTRKQAEVDRYDLEQKNRAEGQLSKNKARHRDKDSFHLTSTSFHGSMNKLS</sequence>
<feature type="compositionally biased region" description="Polar residues" evidence="1">
    <location>
        <begin position="57"/>
        <end position="71"/>
    </location>
</feature>
<comment type="caution">
    <text evidence="2">The sequence shown here is derived from an EMBL/GenBank/DDBJ whole genome shotgun (WGS) entry which is preliminary data.</text>
</comment>
<organism evidence="2 3">
    <name type="scientific">Mytilus galloprovincialis</name>
    <name type="common">Mediterranean mussel</name>
    <dbReference type="NCBI Taxonomy" id="29158"/>
    <lineage>
        <taxon>Eukaryota</taxon>
        <taxon>Metazoa</taxon>
        <taxon>Spiralia</taxon>
        <taxon>Lophotrochozoa</taxon>
        <taxon>Mollusca</taxon>
        <taxon>Bivalvia</taxon>
        <taxon>Autobranchia</taxon>
        <taxon>Pteriomorphia</taxon>
        <taxon>Mytilida</taxon>
        <taxon>Mytiloidea</taxon>
        <taxon>Mytilidae</taxon>
        <taxon>Mytilinae</taxon>
        <taxon>Mytilus</taxon>
    </lineage>
</organism>
<name>A0A8B6HC12_MYTGA</name>
<keyword evidence="3" id="KW-1185">Reference proteome</keyword>
<feature type="non-terminal residue" evidence="2">
    <location>
        <position position="1"/>
    </location>
</feature>
<feature type="compositionally biased region" description="Basic and acidic residues" evidence="1">
    <location>
        <begin position="24"/>
        <end position="39"/>
    </location>
</feature>
<evidence type="ECO:0000313" key="3">
    <source>
        <dbReference type="Proteomes" id="UP000596742"/>
    </source>
</evidence>
<gene>
    <name evidence="2" type="ORF">MGAL_10B041726</name>
</gene>
<evidence type="ECO:0000313" key="2">
    <source>
        <dbReference type="EMBL" id="VDI76952.1"/>
    </source>
</evidence>
<protein>
    <submittedName>
        <fullName evidence="2">Uncharacterized protein</fullName>
    </submittedName>
</protein>
<dbReference type="EMBL" id="UYJE01009799">
    <property type="protein sequence ID" value="VDI76952.1"/>
    <property type="molecule type" value="Genomic_DNA"/>
</dbReference>
<evidence type="ECO:0000256" key="1">
    <source>
        <dbReference type="SAM" id="MobiDB-lite"/>
    </source>
</evidence>
<reference evidence="2" key="1">
    <citation type="submission" date="2018-11" db="EMBL/GenBank/DDBJ databases">
        <authorList>
            <person name="Alioto T."/>
            <person name="Alioto T."/>
        </authorList>
    </citation>
    <scope>NUCLEOTIDE SEQUENCE</scope>
</reference>
<accession>A0A8B6HC12</accession>
<feature type="region of interest" description="Disordered" evidence="1">
    <location>
        <begin position="1"/>
        <end position="71"/>
    </location>
</feature>
<feature type="non-terminal residue" evidence="2">
    <location>
        <position position="71"/>
    </location>
</feature>
<proteinExistence type="predicted"/>
<dbReference type="AlphaFoldDB" id="A0A8B6HC12"/>
<dbReference type="Proteomes" id="UP000596742">
    <property type="component" value="Unassembled WGS sequence"/>
</dbReference>